<dbReference type="EMBL" id="RBNI01010906">
    <property type="protein sequence ID" value="RUP43470.1"/>
    <property type="molecule type" value="Genomic_DNA"/>
</dbReference>
<dbReference type="AlphaFoldDB" id="A0A433CY04"/>
<gene>
    <name evidence="1" type="ORF">BC936DRAFT_137117</name>
</gene>
<comment type="caution">
    <text evidence="1">The sequence shown here is derived from an EMBL/GenBank/DDBJ whole genome shotgun (WGS) entry which is preliminary data.</text>
</comment>
<evidence type="ECO:0000313" key="2">
    <source>
        <dbReference type="Proteomes" id="UP000268093"/>
    </source>
</evidence>
<dbReference type="OrthoDB" id="2426575at2759"/>
<organism evidence="1 2">
    <name type="scientific">Jimgerdemannia flammicorona</name>
    <dbReference type="NCBI Taxonomy" id="994334"/>
    <lineage>
        <taxon>Eukaryota</taxon>
        <taxon>Fungi</taxon>
        <taxon>Fungi incertae sedis</taxon>
        <taxon>Mucoromycota</taxon>
        <taxon>Mucoromycotina</taxon>
        <taxon>Endogonomycetes</taxon>
        <taxon>Endogonales</taxon>
        <taxon>Endogonaceae</taxon>
        <taxon>Jimgerdemannia</taxon>
    </lineage>
</organism>
<evidence type="ECO:0000313" key="1">
    <source>
        <dbReference type="EMBL" id="RUP43470.1"/>
    </source>
</evidence>
<keyword evidence="2" id="KW-1185">Reference proteome</keyword>
<reference evidence="1 2" key="1">
    <citation type="journal article" date="2018" name="New Phytol.">
        <title>Phylogenomics of Endogonaceae and evolution of mycorrhizas within Mucoromycota.</title>
        <authorList>
            <person name="Chang Y."/>
            <person name="Desiro A."/>
            <person name="Na H."/>
            <person name="Sandor L."/>
            <person name="Lipzen A."/>
            <person name="Clum A."/>
            <person name="Barry K."/>
            <person name="Grigoriev I.V."/>
            <person name="Martin F.M."/>
            <person name="Stajich J.E."/>
            <person name="Smith M.E."/>
            <person name="Bonito G."/>
            <person name="Spatafora J.W."/>
        </authorList>
    </citation>
    <scope>NUCLEOTIDE SEQUENCE [LARGE SCALE GENOMIC DNA]</scope>
    <source>
        <strain evidence="1 2">GMNB39</strain>
    </source>
</reference>
<sequence length="592" mass="66453">MQLTNGFVREIVNSIQAHHTPSTAFEHLKPKPKSYTDVLFTSIFSTTLTETCSPCSVDISKANAGIISKELSSALRHSIDPKAFTPLLRRFSQYEDEAGQHPLREAICHVINDLLMAPVVPKNVLRWLFQLVAEECRFLLEIDCLDTNCSLSGIIFETRGTMLTACQRLKHTVGHDDLELYRLLETALYQLETSKNGKDVNAPIDDTILLERIYKYSAFLDRLITHPFEHPRLATEIAEQILPPGSLRTRPIGVMFHLYLADYHDQMDLLLRQLCVIGAITEEDYETCHLPRHLERLLFETIPLASIRLLEIDVENFVLALSAGGYQEDVDPPDLDLPNIFQPVLDVFTSTETEADYSKISIDLLRIACDAPTRFMPRILLVARVLVELEERKRSGNEAGESVQKSTKTITARAYLNMWSTVLVRALSSTPHSSSVSYPKPPQHHGLPYVIALFLLTFPVSTLALWTQPSPSASSIINFTSTHKKSTPFADFLNSILTSYRRHLRRHGFRSKEGLDSSEGDAVQLLVRAAMDHLGMGVPVVVLAAEAEALARFVDEWEREEDGGGVVEILSARVRNCWGEFVNKFGGLDTNS</sequence>
<proteinExistence type="predicted"/>
<dbReference type="Proteomes" id="UP000268093">
    <property type="component" value="Unassembled WGS sequence"/>
</dbReference>
<accession>A0A433CY04</accession>
<protein>
    <submittedName>
        <fullName evidence="1">Uncharacterized protein</fullName>
    </submittedName>
</protein>
<name>A0A433CY04_9FUNG</name>